<sequence length="54" mass="6526">MKRFIRNILGYFYYTLRDINLDTSYYNFLAQKSQCVLLIPNTPLILKRGRSFVF</sequence>
<evidence type="ECO:0000313" key="1">
    <source>
        <dbReference type="EMBL" id="PJJ83066.1"/>
    </source>
</evidence>
<evidence type="ECO:0000313" key="2">
    <source>
        <dbReference type="Proteomes" id="UP000242687"/>
    </source>
</evidence>
<accession>A0A2H9VQF6</accession>
<keyword evidence="2" id="KW-1185">Reference proteome</keyword>
<dbReference type="AlphaFoldDB" id="A0A2H9VQF6"/>
<proteinExistence type="predicted"/>
<name>A0A2H9VQF6_9SPHI</name>
<protein>
    <submittedName>
        <fullName evidence="1">Uncharacterized protein</fullName>
    </submittedName>
</protein>
<dbReference type="EMBL" id="PGFJ01000001">
    <property type="protein sequence ID" value="PJJ83066.1"/>
    <property type="molecule type" value="Genomic_DNA"/>
</dbReference>
<dbReference type="Proteomes" id="UP000242687">
    <property type="component" value="Unassembled WGS sequence"/>
</dbReference>
<reference evidence="1 2" key="1">
    <citation type="submission" date="2017-11" db="EMBL/GenBank/DDBJ databases">
        <title>Genomic Encyclopedia of Archaeal and Bacterial Type Strains, Phase II (KMG-II): From Individual Species to Whole Genera.</title>
        <authorList>
            <person name="Goeker M."/>
        </authorList>
    </citation>
    <scope>NUCLEOTIDE SEQUENCE [LARGE SCALE GENOMIC DNA]</scope>
    <source>
        <strain evidence="1 2">DSM 28175</strain>
    </source>
</reference>
<comment type="caution">
    <text evidence="1">The sequence shown here is derived from an EMBL/GenBank/DDBJ whole genome shotgun (WGS) entry which is preliminary data.</text>
</comment>
<organism evidence="1 2">
    <name type="scientific">Mucilaginibacter auburnensis</name>
    <dbReference type="NCBI Taxonomy" id="1457233"/>
    <lineage>
        <taxon>Bacteria</taxon>
        <taxon>Pseudomonadati</taxon>
        <taxon>Bacteroidota</taxon>
        <taxon>Sphingobacteriia</taxon>
        <taxon>Sphingobacteriales</taxon>
        <taxon>Sphingobacteriaceae</taxon>
        <taxon>Mucilaginibacter</taxon>
    </lineage>
</organism>
<gene>
    <name evidence="1" type="ORF">CLV57_0042</name>
</gene>